<name>A0A2I2KXF6_9ACTN</name>
<dbReference type="OrthoDB" id="3215425at2"/>
<protein>
    <submittedName>
        <fullName evidence="1">Uncharacterized protein</fullName>
    </submittedName>
</protein>
<dbReference type="EMBL" id="FZMO01000379">
    <property type="protein sequence ID" value="SNQ50348.1"/>
    <property type="molecule type" value="Genomic_DNA"/>
</dbReference>
<reference evidence="1 2" key="1">
    <citation type="submission" date="2017-06" db="EMBL/GenBank/DDBJ databases">
        <authorList>
            <person name="Kim H.J."/>
            <person name="Triplett B.A."/>
        </authorList>
    </citation>
    <scope>NUCLEOTIDE SEQUENCE [LARGE SCALE GENOMIC DNA]</scope>
    <source>
        <strain evidence="1">FRACA_ARgP5</strain>
    </source>
</reference>
<gene>
    <name evidence="1" type="ORF">FRACA_440045</name>
</gene>
<proteinExistence type="predicted"/>
<dbReference type="Proteomes" id="UP000234331">
    <property type="component" value="Unassembled WGS sequence"/>
</dbReference>
<keyword evidence="2" id="KW-1185">Reference proteome</keyword>
<accession>A0A2I2KXF6</accession>
<evidence type="ECO:0000313" key="2">
    <source>
        <dbReference type="Proteomes" id="UP000234331"/>
    </source>
</evidence>
<sequence>MSSVVRLGRPVGGAWPAHLTAAHQLSPHVARPPGETAVPWRTTPVAPALAFGRQAGDVLVRYEFAGTENEIRLSAALWRDLTGAIRDGRLGGGLGDEWTAWTPTVGLAALREGHVHLRHGPGNQVEERLPESVWQQLAAAVRSRAVDELPVITSAEAAP</sequence>
<dbReference type="RefSeq" id="WP_133150808.1">
    <property type="nucleotide sequence ID" value="NZ_FZMO01000379.1"/>
</dbReference>
<dbReference type="AlphaFoldDB" id="A0A2I2KXF6"/>
<organism evidence="1 2">
    <name type="scientific">Frankia canadensis</name>
    <dbReference type="NCBI Taxonomy" id="1836972"/>
    <lineage>
        <taxon>Bacteria</taxon>
        <taxon>Bacillati</taxon>
        <taxon>Actinomycetota</taxon>
        <taxon>Actinomycetes</taxon>
        <taxon>Frankiales</taxon>
        <taxon>Frankiaceae</taxon>
        <taxon>Frankia</taxon>
    </lineage>
</organism>
<evidence type="ECO:0000313" key="1">
    <source>
        <dbReference type="EMBL" id="SNQ50348.1"/>
    </source>
</evidence>